<proteinExistence type="predicted"/>
<organism evidence="6 7">
    <name type="scientific">Pagothenia borchgrevinki</name>
    <name type="common">Bald rockcod</name>
    <name type="synonym">Trematomus borchgrevinki</name>
    <dbReference type="NCBI Taxonomy" id="8213"/>
    <lineage>
        <taxon>Eukaryota</taxon>
        <taxon>Metazoa</taxon>
        <taxon>Chordata</taxon>
        <taxon>Craniata</taxon>
        <taxon>Vertebrata</taxon>
        <taxon>Euteleostomi</taxon>
        <taxon>Actinopterygii</taxon>
        <taxon>Neopterygii</taxon>
        <taxon>Teleostei</taxon>
        <taxon>Neoteleostei</taxon>
        <taxon>Acanthomorphata</taxon>
        <taxon>Eupercaria</taxon>
        <taxon>Perciformes</taxon>
        <taxon>Notothenioidei</taxon>
        <taxon>Nototheniidae</taxon>
        <taxon>Pagothenia</taxon>
    </lineage>
</organism>
<comment type="caution">
    <text evidence="6">The sequence shown here is derived from an EMBL/GenBank/DDBJ whole genome shotgun (WGS) entry which is preliminary data.</text>
</comment>
<dbReference type="Proteomes" id="UP001619887">
    <property type="component" value="Unassembled WGS sequence"/>
</dbReference>
<comment type="function">
    <text evidence="1">Plays a role in skin pigmentation by antagonizing the action of melanotropin alpha. Induces melanin concentration within the melanophores. May participate in the control of the hypothalamo-pituitary adrenal gland axis by inhibiting the release of ACTH.</text>
</comment>
<dbReference type="InterPro" id="IPR005456">
    <property type="entry name" value="Prepro-melanin_conc_hormone"/>
</dbReference>
<keyword evidence="5" id="KW-0812">Transmembrane</keyword>
<evidence type="ECO:0000256" key="5">
    <source>
        <dbReference type="SAM" id="Phobius"/>
    </source>
</evidence>
<sequence length="176" mass="19858">MRNESTWPIQQVQKDIKEDDTSQGQNNEASPPERTSSTKPKLCDSWRIFTMRQSLMSLIFAAALLFQCYALSIALPMGKMDDGSLEQDAFASLLSDEVTDNSLGDSDLATAGKTRGPRVIIVGSPSLWRELRSTHGGLTIYKRRADDNNQDLNIPILRRDTMRCMVGRVYRPCWEE</sequence>
<evidence type="ECO:0000256" key="2">
    <source>
        <dbReference type="ARBA" id="ARBA00022729"/>
    </source>
</evidence>
<dbReference type="Pfam" id="PF05824">
    <property type="entry name" value="Pro-MCH"/>
    <property type="match status" value="1"/>
</dbReference>
<dbReference type="PANTHER" id="PTHR12091">
    <property type="entry name" value="MELANIN-CONCENTRATING HORMONE"/>
    <property type="match status" value="1"/>
</dbReference>
<feature type="compositionally biased region" description="Polar residues" evidence="4">
    <location>
        <begin position="22"/>
        <end position="39"/>
    </location>
</feature>
<dbReference type="GO" id="GO:0007218">
    <property type="term" value="P:neuropeptide signaling pathway"/>
    <property type="evidence" value="ECO:0007669"/>
    <property type="project" value="UniProtKB-KW"/>
</dbReference>
<evidence type="ECO:0000313" key="6">
    <source>
        <dbReference type="EMBL" id="KAL3041371.1"/>
    </source>
</evidence>
<keyword evidence="5" id="KW-0472">Membrane</keyword>
<evidence type="ECO:0008006" key="8">
    <source>
        <dbReference type="Google" id="ProtNLM"/>
    </source>
</evidence>
<feature type="transmembrane region" description="Helical" evidence="5">
    <location>
        <begin position="55"/>
        <end position="75"/>
    </location>
</feature>
<feature type="region of interest" description="Disordered" evidence="4">
    <location>
        <begin position="1"/>
        <end position="39"/>
    </location>
</feature>
<protein>
    <recommendedName>
        <fullName evidence="8">Melanin-concentrating hormone</fullName>
    </recommendedName>
</protein>
<dbReference type="PANTHER" id="PTHR12091:SF0">
    <property type="entry name" value="PRO-MCH"/>
    <property type="match status" value="1"/>
</dbReference>
<feature type="compositionally biased region" description="Polar residues" evidence="4">
    <location>
        <begin position="1"/>
        <end position="13"/>
    </location>
</feature>
<reference evidence="6 7" key="1">
    <citation type="journal article" date="2022" name="G3 (Bethesda)">
        <title>Evaluating Illumina-, Nanopore-, and PacBio-based genome assembly strategies with the bald notothen, Trematomus borchgrevinki.</title>
        <authorList>
            <person name="Rayamajhi N."/>
            <person name="Cheng C.C."/>
            <person name="Catchen J.M."/>
        </authorList>
    </citation>
    <scope>NUCLEOTIDE SEQUENCE [LARGE SCALE GENOMIC DNA]</scope>
    <source>
        <strain evidence="6">AGRC-2024</strain>
    </source>
</reference>
<dbReference type="PRINTS" id="PR01641">
    <property type="entry name" value="PROMCHFAMILY"/>
</dbReference>
<evidence type="ECO:0000256" key="4">
    <source>
        <dbReference type="SAM" id="MobiDB-lite"/>
    </source>
</evidence>
<name>A0ABD2FI98_PAGBO</name>
<evidence type="ECO:0000256" key="3">
    <source>
        <dbReference type="ARBA" id="ARBA00023320"/>
    </source>
</evidence>
<keyword evidence="3" id="KW-0527">Neuropeptide</keyword>
<keyword evidence="7" id="KW-1185">Reference proteome</keyword>
<dbReference type="EMBL" id="JBIYXZ010002089">
    <property type="protein sequence ID" value="KAL3041371.1"/>
    <property type="molecule type" value="Genomic_DNA"/>
</dbReference>
<gene>
    <name evidence="6" type="ORF">OYC64_019550</name>
</gene>
<keyword evidence="2" id="KW-0732">Signal</keyword>
<evidence type="ECO:0000313" key="7">
    <source>
        <dbReference type="Proteomes" id="UP001619887"/>
    </source>
</evidence>
<keyword evidence="5" id="KW-1133">Transmembrane helix</keyword>
<dbReference type="AlphaFoldDB" id="A0ABD2FI98"/>
<evidence type="ECO:0000256" key="1">
    <source>
        <dbReference type="ARBA" id="ARBA00002122"/>
    </source>
</evidence>
<reference evidence="6 7" key="2">
    <citation type="journal article" date="2024" name="G3 (Bethesda)">
        <title>The genome of the cryopelagic Antarctic bald notothen, Trematomus borchgrevinki.</title>
        <authorList>
            <person name="Rayamajhi N."/>
            <person name="Rivera-Colon A.G."/>
            <person name="Minhas B.F."/>
            <person name="Cheng C.C."/>
            <person name="Catchen J.M."/>
        </authorList>
    </citation>
    <scope>NUCLEOTIDE SEQUENCE [LARGE SCALE GENOMIC DNA]</scope>
    <source>
        <strain evidence="6">AGRC-2024</strain>
    </source>
</reference>
<accession>A0ABD2FI98</accession>